<evidence type="ECO:0000256" key="3">
    <source>
        <dbReference type="ARBA" id="ARBA00022692"/>
    </source>
</evidence>
<feature type="transmembrane region" description="Helical" evidence="6">
    <location>
        <begin position="189"/>
        <end position="207"/>
    </location>
</feature>
<dbReference type="InterPro" id="IPR000620">
    <property type="entry name" value="EamA_dom"/>
</dbReference>
<evidence type="ECO:0000259" key="7">
    <source>
        <dbReference type="Pfam" id="PF00892"/>
    </source>
</evidence>
<feature type="transmembrane region" description="Helical" evidence="6">
    <location>
        <begin position="128"/>
        <end position="144"/>
    </location>
</feature>
<keyword evidence="9" id="KW-1185">Reference proteome</keyword>
<feature type="transmembrane region" description="Helical" evidence="6">
    <location>
        <begin position="219"/>
        <end position="239"/>
    </location>
</feature>
<keyword evidence="2" id="KW-1003">Cell membrane</keyword>
<keyword evidence="3 6" id="KW-0812">Transmembrane</keyword>
<comment type="caution">
    <text evidence="8">The sequence shown here is derived from an EMBL/GenBank/DDBJ whole genome shotgun (WGS) entry which is preliminary data.</text>
</comment>
<evidence type="ECO:0000256" key="2">
    <source>
        <dbReference type="ARBA" id="ARBA00022475"/>
    </source>
</evidence>
<sequence>MPRKDRIDLTGAVVLASLSIIFAFNQISIKYINDGFQPIFGAALRSVLAAGCIWLWMRARGHSTAIAPGTVRLGLLLGLVYAAEFVCIFLSLDHTTVTRGTVILYTMPMWMALIAHFVIPGERMTPRKAAGLALAFGGMALAVIDPERGAGGGSIAGDALMLGGALLWACLTLLSRTAGARGMSSEMQVLWMQAVSVPVLLVASFAFGPFLRDPTVGEIGWLVFAAVVVVAGGFMIWFSMLAIYPASGVASFTFLTPVLGLVLAWAMLGEPLSLALIAGGALVLAGLVLVNRPGRQVPQKVRRTT</sequence>
<dbReference type="SUPFAM" id="SSF103481">
    <property type="entry name" value="Multidrug resistance efflux transporter EmrE"/>
    <property type="match status" value="2"/>
</dbReference>
<dbReference type="InterPro" id="IPR037185">
    <property type="entry name" value="EmrE-like"/>
</dbReference>
<evidence type="ECO:0000313" key="9">
    <source>
        <dbReference type="Proteomes" id="UP001247754"/>
    </source>
</evidence>
<evidence type="ECO:0000256" key="1">
    <source>
        <dbReference type="ARBA" id="ARBA00004651"/>
    </source>
</evidence>
<dbReference type="EMBL" id="JAVKPH010000042">
    <property type="protein sequence ID" value="MDR5655019.1"/>
    <property type="molecule type" value="Genomic_DNA"/>
</dbReference>
<accession>A0ABU1FDU0</accession>
<proteinExistence type="predicted"/>
<feature type="domain" description="EamA" evidence="7">
    <location>
        <begin position="157"/>
        <end position="291"/>
    </location>
</feature>
<keyword evidence="4 6" id="KW-1133">Transmembrane helix</keyword>
<feature type="transmembrane region" description="Helical" evidence="6">
    <location>
        <begin position="103"/>
        <end position="121"/>
    </location>
</feature>
<dbReference type="PANTHER" id="PTHR32322:SF18">
    <property type="entry name" value="S-ADENOSYLMETHIONINE_S-ADENOSYLHOMOCYSTEINE TRANSPORTER"/>
    <property type="match status" value="1"/>
</dbReference>
<feature type="transmembrane region" description="Helical" evidence="6">
    <location>
        <begin position="69"/>
        <end position="91"/>
    </location>
</feature>
<dbReference type="Proteomes" id="UP001247754">
    <property type="component" value="Unassembled WGS sequence"/>
</dbReference>
<feature type="transmembrane region" description="Helical" evidence="6">
    <location>
        <begin position="159"/>
        <end position="177"/>
    </location>
</feature>
<dbReference type="InterPro" id="IPR050638">
    <property type="entry name" value="AA-Vitamin_Transporters"/>
</dbReference>
<keyword evidence="5 6" id="KW-0472">Membrane</keyword>
<feature type="transmembrane region" description="Helical" evidence="6">
    <location>
        <begin position="39"/>
        <end position="57"/>
    </location>
</feature>
<feature type="transmembrane region" description="Helical" evidence="6">
    <location>
        <begin position="272"/>
        <end position="290"/>
    </location>
</feature>
<dbReference type="Pfam" id="PF00892">
    <property type="entry name" value="EamA"/>
    <property type="match status" value="2"/>
</dbReference>
<evidence type="ECO:0000256" key="6">
    <source>
        <dbReference type="SAM" id="Phobius"/>
    </source>
</evidence>
<evidence type="ECO:0000256" key="4">
    <source>
        <dbReference type="ARBA" id="ARBA00022989"/>
    </source>
</evidence>
<name>A0ABU1FDU0_9RHOB</name>
<comment type="subcellular location">
    <subcellularLocation>
        <location evidence="1">Cell membrane</location>
        <topology evidence="1">Multi-pass membrane protein</topology>
    </subcellularLocation>
</comment>
<evidence type="ECO:0000313" key="8">
    <source>
        <dbReference type="EMBL" id="MDR5655019.1"/>
    </source>
</evidence>
<gene>
    <name evidence="8" type="ORF">RGD00_20615</name>
</gene>
<dbReference type="PANTHER" id="PTHR32322">
    <property type="entry name" value="INNER MEMBRANE TRANSPORTER"/>
    <property type="match status" value="1"/>
</dbReference>
<feature type="transmembrane region" description="Helical" evidence="6">
    <location>
        <begin position="246"/>
        <end position="266"/>
    </location>
</feature>
<dbReference type="RefSeq" id="WP_310459131.1">
    <property type="nucleotide sequence ID" value="NZ_JAVKPH010000042.1"/>
</dbReference>
<reference evidence="8 9" key="1">
    <citation type="submission" date="2023-09" db="EMBL/GenBank/DDBJ databases">
        <title>Xinfangfangia sedmenti sp. nov., isolated the sedment.</title>
        <authorList>
            <person name="Xu L."/>
        </authorList>
    </citation>
    <scope>NUCLEOTIDE SEQUENCE [LARGE SCALE GENOMIC DNA]</scope>
    <source>
        <strain evidence="8 9">LG-4</strain>
    </source>
</reference>
<feature type="domain" description="EamA" evidence="7">
    <location>
        <begin position="10"/>
        <end position="143"/>
    </location>
</feature>
<evidence type="ECO:0000256" key="5">
    <source>
        <dbReference type="ARBA" id="ARBA00023136"/>
    </source>
</evidence>
<organism evidence="8 9">
    <name type="scientific">Ruixingdingia sedimenti</name>
    <dbReference type="NCBI Taxonomy" id="3073604"/>
    <lineage>
        <taxon>Bacteria</taxon>
        <taxon>Pseudomonadati</taxon>
        <taxon>Pseudomonadota</taxon>
        <taxon>Alphaproteobacteria</taxon>
        <taxon>Rhodobacterales</taxon>
        <taxon>Paracoccaceae</taxon>
        <taxon>Ruixingdingia</taxon>
    </lineage>
</organism>
<protein>
    <submittedName>
        <fullName evidence="8">DMT family transporter</fullName>
    </submittedName>
</protein>
<feature type="transmembrane region" description="Helical" evidence="6">
    <location>
        <begin position="7"/>
        <end position="27"/>
    </location>
</feature>